<organism evidence="1 2">
    <name type="scientific">Candidatus Wallbacteria bacterium HGW-Wallbacteria-1</name>
    <dbReference type="NCBI Taxonomy" id="2013854"/>
    <lineage>
        <taxon>Bacteria</taxon>
        <taxon>Candidatus Walliibacteriota</taxon>
    </lineage>
</organism>
<proteinExistence type="predicted"/>
<name>A0A2N1PQG8_9BACT</name>
<gene>
    <name evidence="1" type="ORF">CVV64_09515</name>
</gene>
<dbReference type="Proteomes" id="UP000233256">
    <property type="component" value="Unassembled WGS sequence"/>
</dbReference>
<dbReference type="NCBIfam" id="TIGR02532">
    <property type="entry name" value="IV_pilin_GFxxxE"/>
    <property type="match status" value="1"/>
</dbReference>
<dbReference type="SUPFAM" id="SSF54523">
    <property type="entry name" value="Pili subunits"/>
    <property type="match status" value="1"/>
</dbReference>
<dbReference type="InterPro" id="IPR045584">
    <property type="entry name" value="Pilin-like"/>
</dbReference>
<comment type="caution">
    <text evidence="1">The sequence shown here is derived from an EMBL/GenBank/DDBJ whole genome shotgun (WGS) entry which is preliminary data.</text>
</comment>
<evidence type="ECO:0008006" key="3">
    <source>
        <dbReference type="Google" id="ProtNLM"/>
    </source>
</evidence>
<protein>
    <recommendedName>
        <fullName evidence="3">General secretion pathway protein GspG</fullName>
    </recommendedName>
</protein>
<evidence type="ECO:0000313" key="2">
    <source>
        <dbReference type="Proteomes" id="UP000233256"/>
    </source>
</evidence>
<accession>A0A2N1PQG8</accession>
<sequence>MKYHFDQGFTVIELTLVLLLISLLVVGTATRTGPLKRGALKSTAARNRLVIQNAIDRYYKVNERYPSNLGELVSSGFISSVPMNPLEPQGRWETYSSSPDSTDVMNVDIIDVNSIEKSD</sequence>
<dbReference type="InterPro" id="IPR012902">
    <property type="entry name" value="N_methyl_site"/>
</dbReference>
<dbReference type="AlphaFoldDB" id="A0A2N1PQG8"/>
<dbReference type="EMBL" id="PGXC01000005">
    <property type="protein sequence ID" value="PKK90585.1"/>
    <property type="molecule type" value="Genomic_DNA"/>
</dbReference>
<reference evidence="1 2" key="1">
    <citation type="journal article" date="2017" name="ISME J.">
        <title>Potential for microbial H2 and metal transformations associated with novel bacteria and archaea in deep terrestrial subsurface sediments.</title>
        <authorList>
            <person name="Hernsdorf A.W."/>
            <person name="Amano Y."/>
            <person name="Miyakawa K."/>
            <person name="Ise K."/>
            <person name="Suzuki Y."/>
            <person name="Anantharaman K."/>
            <person name="Probst A."/>
            <person name="Burstein D."/>
            <person name="Thomas B.C."/>
            <person name="Banfield J.F."/>
        </authorList>
    </citation>
    <scope>NUCLEOTIDE SEQUENCE [LARGE SCALE GENOMIC DNA]</scope>
    <source>
        <strain evidence="1">HGW-Wallbacteria-1</strain>
    </source>
</reference>
<evidence type="ECO:0000313" key="1">
    <source>
        <dbReference type="EMBL" id="PKK90585.1"/>
    </source>
</evidence>